<gene>
    <name evidence="3" type="ORF">G7Y89_g6564</name>
</gene>
<evidence type="ECO:0000313" key="3">
    <source>
        <dbReference type="EMBL" id="KAF4631567.1"/>
    </source>
</evidence>
<dbReference type="PANTHER" id="PTHR31001">
    <property type="entry name" value="UNCHARACTERIZED TRANSCRIPTIONAL REGULATORY PROTEIN"/>
    <property type="match status" value="1"/>
</dbReference>
<dbReference type="CDD" id="cd12148">
    <property type="entry name" value="fungal_TF_MHR"/>
    <property type="match status" value="1"/>
</dbReference>
<comment type="subcellular location">
    <subcellularLocation>
        <location evidence="1">Nucleus</location>
    </subcellularLocation>
</comment>
<accession>A0A8H4RNM3</accession>
<comment type="caution">
    <text evidence="3">The sequence shown here is derived from an EMBL/GenBank/DDBJ whole genome shotgun (WGS) entry which is preliminary data.</text>
</comment>
<dbReference type="InterPro" id="IPR050613">
    <property type="entry name" value="Sec_Metabolite_Reg"/>
</dbReference>
<dbReference type="EMBL" id="JAAMPI010000431">
    <property type="protein sequence ID" value="KAF4631567.1"/>
    <property type="molecule type" value="Genomic_DNA"/>
</dbReference>
<evidence type="ECO:0000256" key="1">
    <source>
        <dbReference type="ARBA" id="ARBA00004123"/>
    </source>
</evidence>
<protein>
    <recommendedName>
        <fullName evidence="5">Transcription factor domain-containing protein</fullName>
    </recommendedName>
</protein>
<dbReference type="OrthoDB" id="3014581at2759"/>
<proteinExistence type="predicted"/>
<sequence>MRKLRGAKGPLDESDPSAISNILSRLDRIEAYINLTKENGSDSLVSTPIGNELNMIRNGVPTLASKAQAPLIDRTTQSIPSDRRMQLVKVSANDNILRHALMHNLSISISADSQVQQYTDSRQIQLPPKWETLRLFQVYFDYIGQFQHIIYEPHFCNLIEEVYYQVVHVSTTTAPRGLALILGVIAIAIILEPLHGNLDAVIPILKERLRICAVYIRSSMDCLEQHRRRMNHTLENVQAMLILQFLINHIEAFSPRYRALLAEAIAVSHSLGLHLIDSTTTKGSLSQDGTDPVTQEMKRRVWWYLAATDWMVSMAEGPFEAVYLVQPKLATSNIPRHINDNDLGNPNIKERPLSEPTTMSYVLHRLKVAEIARCISDVIPHDPNDATCELILSLDSKLESLIQDLPAFFKVEIADSEETRLIDQTHPYIPIQRLLISIMINIIRCKLHFPYLAGNPSKSLHVFSRDASLKAARHLLSAHRDMITSEISHSADFMKIQGTVFHIFMGALILATDLCCNQPHGEDRDRQSSELMVVLKQLDGIKQHSQIAAKFLENLTQLLVKYGVWSPYTTVSPNAENELAPNVDSFGNGQMGVQDFASPSPFDDLWETFVERPSALDIIDILFSFKISLGCLDLPEAVFVRLIKHGRKMLLADCICASSVQSFNLLVICYLRWIKDSDVTGLELMGGVRRDAANDHIVLKTILQDFERLVRPKAVTNEDPRFLMRPSFGLGIEHTFKPL</sequence>
<dbReference type="Proteomes" id="UP000566819">
    <property type="component" value="Unassembled WGS sequence"/>
</dbReference>
<evidence type="ECO:0000313" key="4">
    <source>
        <dbReference type="Proteomes" id="UP000566819"/>
    </source>
</evidence>
<evidence type="ECO:0008006" key="5">
    <source>
        <dbReference type="Google" id="ProtNLM"/>
    </source>
</evidence>
<keyword evidence="2" id="KW-0539">Nucleus</keyword>
<dbReference type="GO" id="GO:0005634">
    <property type="term" value="C:nucleus"/>
    <property type="evidence" value="ECO:0007669"/>
    <property type="project" value="UniProtKB-SubCell"/>
</dbReference>
<name>A0A8H4RNM3_9HELO</name>
<dbReference type="AlphaFoldDB" id="A0A8H4RNM3"/>
<organism evidence="3 4">
    <name type="scientific">Cudoniella acicularis</name>
    <dbReference type="NCBI Taxonomy" id="354080"/>
    <lineage>
        <taxon>Eukaryota</taxon>
        <taxon>Fungi</taxon>
        <taxon>Dikarya</taxon>
        <taxon>Ascomycota</taxon>
        <taxon>Pezizomycotina</taxon>
        <taxon>Leotiomycetes</taxon>
        <taxon>Helotiales</taxon>
        <taxon>Tricladiaceae</taxon>
        <taxon>Cudoniella</taxon>
    </lineage>
</organism>
<reference evidence="3 4" key="1">
    <citation type="submission" date="2020-03" db="EMBL/GenBank/DDBJ databases">
        <title>Draft Genome Sequence of Cudoniella acicularis.</title>
        <authorList>
            <person name="Buettner E."/>
            <person name="Kellner H."/>
        </authorList>
    </citation>
    <scope>NUCLEOTIDE SEQUENCE [LARGE SCALE GENOMIC DNA]</scope>
    <source>
        <strain evidence="3 4">DSM 108380</strain>
    </source>
</reference>
<evidence type="ECO:0000256" key="2">
    <source>
        <dbReference type="ARBA" id="ARBA00023242"/>
    </source>
</evidence>
<keyword evidence="4" id="KW-1185">Reference proteome</keyword>
<dbReference type="PANTHER" id="PTHR31001:SF90">
    <property type="entry name" value="CENTROMERE DNA-BINDING PROTEIN COMPLEX CBF3 SUBUNIT B"/>
    <property type="match status" value="1"/>
</dbReference>